<reference evidence="2 3" key="1">
    <citation type="journal article" date="2019" name="Genome Biol. Evol.">
        <title>Insights into the evolution of the New World diploid cottons (Gossypium, subgenus Houzingenia) based on genome sequencing.</title>
        <authorList>
            <person name="Grover C.E."/>
            <person name="Arick M.A. 2nd"/>
            <person name="Thrash A."/>
            <person name="Conover J.L."/>
            <person name="Sanders W.S."/>
            <person name="Peterson D.G."/>
            <person name="Frelichowski J.E."/>
            <person name="Scheffler J.A."/>
            <person name="Scheffler B.E."/>
            <person name="Wendel J.F."/>
        </authorList>
    </citation>
    <scope>NUCLEOTIDE SEQUENCE [LARGE SCALE GENOMIC DNA]</scope>
    <source>
        <strain evidence="2">27</strain>
        <tissue evidence="2">Leaf</tissue>
    </source>
</reference>
<gene>
    <name evidence="2" type="ORF">Godav_011554</name>
</gene>
<comment type="caution">
    <text evidence="2">The sequence shown here is derived from an EMBL/GenBank/DDBJ whole genome shotgun (WGS) entry which is preliminary data.</text>
</comment>
<evidence type="ECO:0000313" key="2">
    <source>
        <dbReference type="EMBL" id="MBA0610759.1"/>
    </source>
</evidence>
<dbReference type="InterPro" id="IPR021109">
    <property type="entry name" value="Peptidase_aspartic_dom_sf"/>
</dbReference>
<organism evidence="2 3">
    <name type="scientific">Gossypium davidsonii</name>
    <name type="common">Davidson's cotton</name>
    <name type="synonym">Gossypium klotzschianum subsp. davidsonii</name>
    <dbReference type="NCBI Taxonomy" id="34287"/>
    <lineage>
        <taxon>Eukaryota</taxon>
        <taxon>Viridiplantae</taxon>
        <taxon>Streptophyta</taxon>
        <taxon>Embryophyta</taxon>
        <taxon>Tracheophyta</taxon>
        <taxon>Spermatophyta</taxon>
        <taxon>Magnoliopsida</taxon>
        <taxon>eudicotyledons</taxon>
        <taxon>Gunneridae</taxon>
        <taxon>Pentapetalae</taxon>
        <taxon>rosids</taxon>
        <taxon>malvids</taxon>
        <taxon>Malvales</taxon>
        <taxon>Malvaceae</taxon>
        <taxon>Malvoideae</taxon>
        <taxon>Gossypium</taxon>
    </lineage>
</organism>
<keyword evidence="3" id="KW-1185">Reference proteome</keyword>
<proteinExistence type="predicted"/>
<dbReference type="EMBL" id="JABFAC010000004">
    <property type="protein sequence ID" value="MBA0610759.1"/>
    <property type="molecule type" value="Genomic_DNA"/>
</dbReference>
<feature type="compositionally biased region" description="Basic and acidic residues" evidence="1">
    <location>
        <begin position="154"/>
        <end position="181"/>
    </location>
</feature>
<name>A0A7J8RA98_GOSDV</name>
<feature type="region of interest" description="Disordered" evidence="1">
    <location>
        <begin position="154"/>
        <end position="201"/>
    </location>
</feature>
<dbReference type="Gene3D" id="2.40.70.10">
    <property type="entry name" value="Acid Proteases"/>
    <property type="match status" value="1"/>
</dbReference>
<protein>
    <submittedName>
        <fullName evidence="2">Uncharacterized protein</fullName>
    </submittedName>
</protein>
<sequence length="421" mass="47631">MGGVKETLEVVKGRTDELDSMKEVFNVTMDDQTEKLTKRNDALNVMIMTLKKDTKAMMSTIEELKRELVVCRFVVGKGMLALASKQRIEQYFREIGIKDDATEELKKHFYPYYVKKEARAKLHLLMPKRHCSGVIIELTIIMAKPESFIELGSRKDKFESSKPKETGNGRRDHDEEQDKNGNGDNSKNNGDDEPTKAPMKLGSILSSVEAKRVKENAKKLRSKISTINKEKVDPKSEALKLGSVILNYTNSMTDCKQKRLMFVDINIAGRRRSALVDTRLLGLFVSKNATSKLGLSTCGLETIVSDTTEKRAVTQGVKLQISKWKGKEDFKVIHVDDYDFVLGLNFFDQINALSIPFADCICILDTRQRQCIVLVSHDEKGRTKVFSIIQLVENVHCGKNIDLVDRSANETTLEMLEVQQN</sequence>
<dbReference type="Proteomes" id="UP000593561">
    <property type="component" value="Unassembled WGS sequence"/>
</dbReference>
<accession>A0A7J8RA98</accession>
<dbReference type="AlphaFoldDB" id="A0A7J8RA98"/>
<evidence type="ECO:0000256" key="1">
    <source>
        <dbReference type="SAM" id="MobiDB-lite"/>
    </source>
</evidence>
<evidence type="ECO:0000313" key="3">
    <source>
        <dbReference type="Proteomes" id="UP000593561"/>
    </source>
</evidence>